<keyword evidence="1" id="KW-0802">TPR repeat</keyword>
<dbReference type="InterPro" id="IPR019734">
    <property type="entry name" value="TPR_rpt"/>
</dbReference>
<dbReference type="SUPFAM" id="SSF48452">
    <property type="entry name" value="TPR-like"/>
    <property type="match status" value="1"/>
</dbReference>
<proteinExistence type="predicted"/>
<keyword evidence="3" id="KW-1185">Reference proteome</keyword>
<sequence>MNYQATPKLADCSILSIEEALERYPAFPDAMGDYLDIEDLEDDALVLVAEGDFILNHEWDDLLEEAEACYLLIDGNVQLDDFPSHICTWVSGDLQAESLNLVPREQCILGQITASHYVSLQADDDGITRESPMGRIHTPYLFVWFYRIDRLQLNPDCMIFTLTHWQQCQSLQAQLPNPVFIWHEGRYVLRDDMQSYVESEDYDGMVWSLWNIRKALQAGQPILRDGFDPAVINIMQEAEDAKRSDNDCLAWLQYRRATQVCPTYYPAWYQQGWLLFKKSAFEQALPLLQHAAQLYPKSQRSLVNDAAFYACLSALQLGQTALALDIINQAMQSNTHTDLHRARAEVFMLMGDKAAARADLEHVLADAPDAATANWLMGVLHHLDGAPAKAEKHRKIAIAAAAKFDVSYEDYHDTSFMRGTAICLDWDQKKLQDVIPVRDQAWWRQQLLADPTQIKRMPAEWRNSSLLAELITQHPGQAKDYITAFTEEAITPDLARQLVATDASLLALLPQHLIDKSVCLAASKTKGLYPITAIPAHVLDHDICMHAAQCNARMSEIPEAYLTREVCKLAIAQNAFDIKHTPAVLLDEEMWLFAIAHGHAYFQENAVPKRYKTNDIYKRALSMNQQMGSKYLLNELPGQYFNAELYAHAQSLYGDDPEWPAIVTQHQAKNCLDSSTDYAEKCWLVFWDEASMLHKIRQGSSGYSLSPYEIPASMYTQAIADACYQSSLTHLRFIPAQFINDAMCKRFIEHNADELSHIPIARRSMEICAYAILSKPEQASQIPADIHAQVYDALLRHYPEHPEKTRWHLERGRGYLMLSPAQPDMALTDFEHLIMQADSVPAMSDTAAYLKAYCLYLQGQEQQAQACLELHGLSDQVAFAEFQPQQDKPITDFDQLNFDETMYDYERFAQNSKTHHEAWQSILLAEQLLIQSGNTSPVLWAHVLDKKRWITYELEMWEENLAACRLCVQRLQNCVLWEYIASDNVIRAALRAAWHRLGSLPLNEENASQDALEQGLELLKKTLSLRSASEDESVLDHFYDTHLRLLLALSAFQTKYAAAFALQCKKVRGMKWRSFIHTETLIDKLEEPEA</sequence>
<dbReference type="InterPro" id="IPR011990">
    <property type="entry name" value="TPR-like_helical_dom_sf"/>
</dbReference>
<evidence type="ECO:0000313" key="2">
    <source>
        <dbReference type="EMBL" id="MBC3909617.1"/>
    </source>
</evidence>
<dbReference type="SMART" id="SM00028">
    <property type="entry name" value="TPR"/>
    <property type="match status" value="2"/>
</dbReference>
<dbReference type="Gene3D" id="1.25.40.10">
    <property type="entry name" value="Tetratricopeptide repeat domain"/>
    <property type="match status" value="2"/>
</dbReference>
<dbReference type="EMBL" id="JACOFX010000011">
    <property type="protein sequence ID" value="MBC3909617.1"/>
    <property type="molecule type" value="Genomic_DNA"/>
</dbReference>
<comment type="caution">
    <text evidence="2">The sequence shown here is derived from an EMBL/GenBank/DDBJ whole genome shotgun (WGS) entry which is preliminary data.</text>
</comment>
<organism evidence="2 3">
    <name type="scientific">Undibacterium umbellatum</name>
    <dbReference type="NCBI Taxonomy" id="2762300"/>
    <lineage>
        <taxon>Bacteria</taxon>
        <taxon>Pseudomonadati</taxon>
        <taxon>Pseudomonadota</taxon>
        <taxon>Betaproteobacteria</taxon>
        <taxon>Burkholderiales</taxon>
        <taxon>Oxalobacteraceae</taxon>
        <taxon>Undibacterium</taxon>
    </lineage>
</organism>
<evidence type="ECO:0000313" key="3">
    <source>
        <dbReference type="Proteomes" id="UP000646911"/>
    </source>
</evidence>
<reference evidence="2 3" key="1">
    <citation type="submission" date="2020-08" db="EMBL/GenBank/DDBJ databases">
        <title>Novel species isolated from subtropical streams in China.</title>
        <authorList>
            <person name="Lu H."/>
        </authorList>
    </citation>
    <scope>NUCLEOTIDE SEQUENCE [LARGE SCALE GENOMIC DNA]</scope>
    <source>
        <strain evidence="2 3">NL8W</strain>
    </source>
</reference>
<dbReference type="PROSITE" id="PS50005">
    <property type="entry name" value="TPR"/>
    <property type="match status" value="1"/>
</dbReference>
<dbReference type="RefSeq" id="WP_186955143.1">
    <property type="nucleotide sequence ID" value="NZ_JACOFX010000011.1"/>
</dbReference>
<feature type="repeat" description="TPR" evidence="1">
    <location>
        <begin position="265"/>
        <end position="298"/>
    </location>
</feature>
<accession>A0ABR6ZEH9</accession>
<protein>
    <recommendedName>
        <fullName evidence="4">Tetratricopeptide repeat protein</fullName>
    </recommendedName>
</protein>
<evidence type="ECO:0000256" key="1">
    <source>
        <dbReference type="PROSITE-ProRule" id="PRU00339"/>
    </source>
</evidence>
<evidence type="ECO:0008006" key="4">
    <source>
        <dbReference type="Google" id="ProtNLM"/>
    </source>
</evidence>
<name>A0ABR6ZEH9_9BURK</name>
<gene>
    <name evidence="2" type="ORF">H8L47_18800</name>
</gene>
<dbReference type="Proteomes" id="UP000646911">
    <property type="component" value="Unassembled WGS sequence"/>
</dbReference>